<keyword evidence="1" id="KW-0732">Signal</keyword>
<gene>
    <name evidence="2" type="ORF">J2Y00_002402</name>
</gene>
<evidence type="ECO:0000313" key="2">
    <source>
        <dbReference type="EMBL" id="MDR6218805.1"/>
    </source>
</evidence>
<dbReference type="PROSITE" id="PS51257">
    <property type="entry name" value="PROKAR_LIPOPROTEIN"/>
    <property type="match status" value="1"/>
</dbReference>
<reference evidence="2" key="1">
    <citation type="submission" date="2023-07" db="EMBL/GenBank/DDBJ databases">
        <title>Sorghum-associated microbial communities from plants grown in Nebraska, USA.</title>
        <authorList>
            <person name="Schachtman D."/>
        </authorList>
    </citation>
    <scope>NUCLEOTIDE SEQUENCE</scope>
    <source>
        <strain evidence="2">BE330</strain>
    </source>
</reference>
<evidence type="ECO:0000313" key="3">
    <source>
        <dbReference type="Proteomes" id="UP001185331"/>
    </source>
</evidence>
<dbReference type="EMBL" id="JAVDQK010000005">
    <property type="protein sequence ID" value="MDR6218805.1"/>
    <property type="molecule type" value="Genomic_DNA"/>
</dbReference>
<sequence length="166" mass="17534">MKRLMTAVLMGATLVSCAPTVATTNPAAPYAAGEEPVPTGETRTISGAAVTRSNTSALEPRLTYPGNAYSVTGNTVLDDAMSKAFKADSKYRCAAPEHHMWFRADGARLELDTTARLKALGYVTKDTDRDAQGVTIVASNGTTGLLMNWTLSESVTAVSACRVDTK</sequence>
<dbReference type="RefSeq" id="WP_309853426.1">
    <property type="nucleotide sequence ID" value="NZ_JAVDQJ010000004.1"/>
</dbReference>
<evidence type="ECO:0000256" key="1">
    <source>
        <dbReference type="SAM" id="SignalP"/>
    </source>
</evidence>
<proteinExistence type="predicted"/>
<protein>
    <recommendedName>
        <fullName evidence="4">Lipoprotein</fullName>
    </recommendedName>
</protein>
<feature type="chain" id="PRO_5042149902" description="Lipoprotein" evidence="1">
    <location>
        <begin position="19"/>
        <end position="166"/>
    </location>
</feature>
<dbReference type="Proteomes" id="UP001185331">
    <property type="component" value="Unassembled WGS sequence"/>
</dbReference>
<name>A0AAE3XBM1_9DEIO</name>
<accession>A0AAE3XBM1</accession>
<dbReference type="AlphaFoldDB" id="A0AAE3XBM1"/>
<feature type="signal peptide" evidence="1">
    <location>
        <begin position="1"/>
        <end position="18"/>
    </location>
</feature>
<evidence type="ECO:0008006" key="4">
    <source>
        <dbReference type="Google" id="ProtNLM"/>
    </source>
</evidence>
<organism evidence="2 3">
    <name type="scientific">Deinococcus soli</name>
    <name type="common">ex Cha et al. 2016</name>
    <dbReference type="NCBI Taxonomy" id="1309411"/>
    <lineage>
        <taxon>Bacteria</taxon>
        <taxon>Thermotogati</taxon>
        <taxon>Deinococcota</taxon>
        <taxon>Deinococci</taxon>
        <taxon>Deinococcales</taxon>
        <taxon>Deinococcaceae</taxon>
        <taxon>Deinococcus</taxon>
    </lineage>
</organism>
<comment type="caution">
    <text evidence="2">The sequence shown here is derived from an EMBL/GenBank/DDBJ whole genome shotgun (WGS) entry which is preliminary data.</text>
</comment>